<evidence type="ECO:0000313" key="3">
    <source>
        <dbReference type="Proteomes" id="UP001620626"/>
    </source>
</evidence>
<dbReference type="Proteomes" id="UP001620626">
    <property type="component" value="Unassembled WGS sequence"/>
</dbReference>
<reference evidence="2 3" key="1">
    <citation type="submission" date="2024-10" db="EMBL/GenBank/DDBJ databases">
        <authorList>
            <person name="Kim D."/>
        </authorList>
    </citation>
    <scope>NUCLEOTIDE SEQUENCE [LARGE SCALE GENOMIC DNA]</scope>
    <source>
        <strain evidence="2">BH-2024</strain>
    </source>
</reference>
<evidence type="ECO:0000313" key="2">
    <source>
        <dbReference type="EMBL" id="KAL3118875.1"/>
    </source>
</evidence>
<feature type="compositionally biased region" description="Low complexity" evidence="1">
    <location>
        <begin position="1"/>
        <end position="12"/>
    </location>
</feature>
<dbReference type="AlphaFoldDB" id="A0ABD2LUF6"/>
<proteinExistence type="predicted"/>
<sequence length="74" mass="8139">MLKKFGSSSSTTAGGGELRSKNGHSNCSHKCSYCMPNNDNGGFFLPYPSGMGDRRIAHTSERTTALSSPRRRWR</sequence>
<protein>
    <submittedName>
        <fullName evidence="2">Uncharacterized protein</fullName>
    </submittedName>
</protein>
<comment type="caution">
    <text evidence="2">The sequence shown here is derived from an EMBL/GenBank/DDBJ whole genome shotgun (WGS) entry which is preliminary data.</text>
</comment>
<gene>
    <name evidence="2" type="ORF">niasHT_008222</name>
</gene>
<name>A0ABD2LUF6_9BILA</name>
<accession>A0ABD2LUF6</accession>
<dbReference type="EMBL" id="JBICBT010000261">
    <property type="protein sequence ID" value="KAL3118875.1"/>
    <property type="molecule type" value="Genomic_DNA"/>
</dbReference>
<organism evidence="2 3">
    <name type="scientific">Heterodera trifolii</name>
    <dbReference type="NCBI Taxonomy" id="157864"/>
    <lineage>
        <taxon>Eukaryota</taxon>
        <taxon>Metazoa</taxon>
        <taxon>Ecdysozoa</taxon>
        <taxon>Nematoda</taxon>
        <taxon>Chromadorea</taxon>
        <taxon>Rhabditida</taxon>
        <taxon>Tylenchina</taxon>
        <taxon>Tylenchomorpha</taxon>
        <taxon>Tylenchoidea</taxon>
        <taxon>Heteroderidae</taxon>
        <taxon>Heteroderinae</taxon>
        <taxon>Heterodera</taxon>
    </lineage>
</organism>
<feature type="region of interest" description="Disordered" evidence="1">
    <location>
        <begin position="1"/>
        <end position="25"/>
    </location>
</feature>
<evidence type="ECO:0000256" key="1">
    <source>
        <dbReference type="SAM" id="MobiDB-lite"/>
    </source>
</evidence>
<keyword evidence="3" id="KW-1185">Reference proteome</keyword>